<feature type="region of interest" description="Disordered" evidence="2">
    <location>
        <begin position="1"/>
        <end position="47"/>
    </location>
</feature>
<dbReference type="Proteomes" id="UP001633002">
    <property type="component" value="Unassembled WGS sequence"/>
</dbReference>
<evidence type="ECO:0000313" key="3">
    <source>
        <dbReference type="EMBL" id="KAL3692778.1"/>
    </source>
</evidence>
<accession>A0ABD3HMD2</accession>
<dbReference type="EMBL" id="JBJQOH010000003">
    <property type="protein sequence ID" value="KAL3692778.1"/>
    <property type="molecule type" value="Genomic_DNA"/>
</dbReference>
<sequence length="336" mass="38837">MSSKIRSIHSSPTQEEQQQQRPSECSSDDRYDCSPGSTMSFPGSPATVTEMTMENENLTHLKLEAMTWAAMAKDFAITSLEGRLRKVLQIAKAEQVKNQELQSSLDQTRQELSEARTHILSLEGNEEPVAKDHQYGGYEADVTSNFAGERSKLHTERSKQHRLQLLLLEHRIRLMLGDRDKATATKGNQKMMKDRRCSQDFESYDWGSQGIDNEILEQKLDKSQEREKSLVENCAQAEREMEELKRQLADVRVDLRVSEVLRRAQSRRLRVLERERRYLLRNSRGLGGIHRKVKLSPPMTTRRIADSTIPGGSGKDKRNEERYPPEAHIWETRHHW</sequence>
<dbReference type="AlphaFoldDB" id="A0ABD3HMD2"/>
<keyword evidence="4" id="KW-1185">Reference proteome</keyword>
<gene>
    <name evidence="3" type="ORF">R1sor_006429</name>
</gene>
<comment type="caution">
    <text evidence="3">The sequence shown here is derived from an EMBL/GenBank/DDBJ whole genome shotgun (WGS) entry which is preliminary data.</text>
</comment>
<feature type="coiled-coil region" evidence="1">
    <location>
        <begin position="91"/>
        <end position="125"/>
    </location>
</feature>
<feature type="compositionally biased region" description="Polar residues" evidence="2">
    <location>
        <begin position="1"/>
        <end position="25"/>
    </location>
</feature>
<feature type="compositionally biased region" description="Basic and acidic residues" evidence="2">
    <location>
        <begin position="314"/>
        <end position="326"/>
    </location>
</feature>
<feature type="compositionally biased region" description="Polar residues" evidence="2">
    <location>
        <begin position="35"/>
        <end position="47"/>
    </location>
</feature>
<reference evidence="3 4" key="1">
    <citation type="submission" date="2024-09" db="EMBL/GenBank/DDBJ databases">
        <title>Chromosome-scale assembly of Riccia sorocarpa.</title>
        <authorList>
            <person name="Paukszto L."/>
        </authorList>
    </citation>
    <scope>NUCLEOTIDE SEQUENCE [LARGE SCALE GENOMIC DNA]</scope>
    <source>
        <strain evidence="3">LP-2024</strain>
        <tissue evidence="3">Aerial parts of the thallus</tissue>
    </source>
</reference>
<proteinExistence type="predicted"/>
<protein>
    <submittedName>
        <fullName evidence="3">Uncharacterized protein</fullName>
    </submittedName>
</protein>
<keyword evidence="1" id="KW-0175">Coiled coil</keyword>
<evidence type="ECO:0000256" key="1">
    <source>
        <dbReference type="SAM" id="Coils"/>
    </source>
</evidence>
<evidence type="ECO:0000256" key="2">
    <source>
        <dbReference type="SAM" id="MobiDB-lite"/>
    </source>
</evidence>
<name>A0ABD3HMD2_9MARC</name>
<feature type="coiled-coil region" evidence="1">
    <location>
        <begin position="213"/>
        <end position="261"/>
    </location>
</feature>
<feature type="region of interest" description="Disordered" evidence="2">
    <location>
        <begin position="302"/>
        <end position="326"/>
    </location>
</feature>
<organism evidence="3 4">
    <name type="scientific">Riccia sorocarpa</name>
    <dbReference type="NCBI Taxonomy" id="122646"/>
    <lineage>
        <taxon>Eukaryota</taxon>
        <taxon>Viridiplantae</taxon>
        <taxon>Streptophyta</taxon>
        <taxon>Embryophyta</taxon>
        <taxon>Marchantiophyta</taxon>
        <taxon>Marchantiopsida</taxon>
        <taxon>Marchantiidae</taxon>
        <taxon>Marchantiales</taxon>
        <taxon>Ricciaceae</taxon>
        <taxon>Riccia</taxon>
    </lineage>
</organism>
<evidence type="ECO:0000313" key="4">
    <source>
        <dbReference type="Proteomes" id="UP001633002"/>
    </source>
</evidence>